<evidence type="ECO:0000313" key="3">
    <source>
        <dbReference type="WBParaSite" id="jg5403"/>
    </source>
</evidence>
<proteinExistence type="predicted"/>
<sequence>MPFAFYRNSGKPVIVLALVAVSCASIVGMIMNPALIIKLWPIVTVSVKVVGALIVEIKDDWSPEQKEAVLAITSQ</sequence>
<feature type="transmembrane region" description="Helical" evidence="1">
    <location>
        <begin position="12"/>
        <end position="31"/>
    </location>
</feature>
<name>A0A915EFR1_9BILA</name>
<keyword evidence="1" id="KW-0472">Membrane</keyword>
<organism evidence="2 3">
    <name type="scientific">Ditylenchus dipsaci</name>
    <dbReference type="NCBI Taxonomy" id="166011"/>
    <lineage>
        <taxon>Eukaryota</taxon>
        <taxon>Metazoa</taxon>
        <taxon>Ecdysozoa</taxon>
        <taxon>Nematoda</taxon>
        <taxon>Chromadorea</taxon>
        <taxon>Rhabditida</taxon>
        <taxon>Tylenchina</taxon>
        <taxon>Tylenchomorpha</taxon>
        <taxon>Sphaerularioidea</taxon>
        <taxon>Anguinidae</taxon>
        <taxon>Anguininae</taxon>
        <taxon>Ditylenchus</taxon>
    </lineage>
</organism>
<accession>A0A915EFR1</accession>
<keyword evidence="1" id="KW-0812">Transmembrane</keyword>
<keyword evidence="1" id="KW-1133">Transmembrane helix</keyword>
<evidence type="ECO:0000313" key="2">
    <source>
        <dbReference type="Proteomes" id="UP000887574"/>
    </source>
</evidence>
<dbReference type="WBParaSite" id="jg5403">
    <property type="protein sequence ID" value="jg5403"/>
    <property type="gene ID" value="jg5403"/>
</dbReference>
<dbReference type="PROSITE" id="PS51257">
    <property type="entry name" value="PROKAR_LIPOPROTEIN"/>
    <property type="match status" value="1"/>
</dbReference>
<protein>
    <submittedName>
        <fullName evidence="3">Amino acid transporter</fullName>
    </submittedName>
</protein>
<reference evidence="3" key="1">
    <citation type="submission" date="2022-11" db="UniProtKB">
        <authorList>
            <consortium name="WormBaseParasite"/>
        </authorList>
    </citation>
    <scope>IDENTIFICATION</scope>
</reference>
<dbReference type="AlphaFoldDB" id="A0A915EFR1"/>
<dbReference type="Proteomes" id="UP000887574">
    <property type="component" value="Unplaced"/>
</dbReference>
<keyword evidence="2" id="KW-1185">Reference proteome</keyword>
<evidence type="ECO:0000256" key="1">
    <source>
        <dbReference type="SAM" id="Phobius"/>
    </source>
</evidence>